<evidence type="ECO:0000313" key="2">
    <source>
        <dbReference type="Proteomes" id="UP000242715"/>
    </source>
</evidence>
<evidence type="ECO:0008006" key="3">
    <source>
        <dbReference type="Google" id="ProtNLM"/>
    </source>
</evidence>
<dbReference type="InterPro" id="IPR036691">
    <property type="entry name" value="Endo/exonu/phosph_ase_sf"/>
</dbReference>
<evidence type="ECO:0000313" key="1">
    <source>
        <dbReference type="EMBL" id="GAU42816.1"/>
    </source>
</evidence>
<dbReference type="PANTHER" id="PTHR33710">
    <property type="entry name" value="BNAC02G09200D PROTEIN"/>
    <property type="match status" value="1"/>
</dbReference>
<protein>
    <recommendedName>
        <fullName evidence="3">Endonuclease/exonuclease/phosphatase domain-containing protein</fullName>
    </recommendedName>
</protein>
<proteinExistence type="predicted"/>
<dbReference type="AlphaFoldDB" id="A0A2Z6NG06"/>
<name>A0A2Z6NG06_TRISU</name>
<dbReference type="PANTHER" id="PTHR33710:SF64">
    <property type="entry name" value="ENDONUCLEASE_EXONUCLEASE_PHOSPHATASE DOMAIN-CONTAINING PROTEIN"/>
    <property type="match status" value="1"/>
</dbReference>
<dbReference type="EMBL" id="DF973941">
    <property type="protein sequence ID" value="GAU42816.1"/>
    <property type="molecule type" value="Genomic_DNA"/>
</dbReference>
<dbReference type="Proteomes" id="UP000242715">
    <property type="component" value="Unassembled WGS sequence"/>
</dbReference>
<keyword evidence="2" id="KW-1185">Reference proteome</keyword>
<sequence>MSRLDRMLVSGNWMEEWGPVSLWGLKRDVSDHCPLILKYDGHDWSPKTFRFNNHWLDNKTFAKRVEEEWGSLKGALKKWNKIEALTCEIEVLDLKGESKGLLEEEVLERKTKCEHLWLLLKSKDRLEFQKSHSRLLKEGDANSGFFHACVKSRKRSNSIVAYFGWC</sequence>
<dbReference type="OrthoDB" id="1432753at2759"/>
<dbReference type="SUPFAM" id="SSF56219">
    <property type="entry name" value="DNase I-like"/>
    <property type="match status" value="1"/>
</dbReference>
<accession>A0A2Z6NG06</accession>
<gene>
    <name evidence="1" type="ORF">TSUD_288440</name>
</gene>
<organism evidence="1 2">
    <name type="scientific">Trifolium subterraneum</name>
    <name type="common">Subterranean clover</name>
    <dbReference type="NCBI Taxonomy" id="3900"/>
    <lineage>
        <taxon>Eukaryota</taxon>
        <taxon>Viridiplantae</taxon>
        <taxon>Streptophyta</taxon>
        <taxon>Embryophyta</taxon>
        <taxon>Tracheophyta</taxon>
        <taxon>Spermatophyta</taxon>
        <taxon>Magnoliopsida</taxon>
        <taxon>eudicotyledons</taxon>
        <taxon>Gunneridae</taxon>
        <taxon>Pentapetalae</taxon>
        <taxon>rosids</taxon>
        <taxon>fabids</taxon>
        <taxon>Fabales</taxon>
        <taxon>Fabaceae</taxon>
        <taxon>Papilionoideae</taxon>
        <taxon>50 kb inversion clade</taxon>
        <taxon>NPAAA clade</taxon>
        <taxon>Hologalegina</taxon>
        <taxon>IRL clade</taxon>
        <taxon>Trifolieae</taxon>
        <taxon>Trifolium</taxon>
    </lineage>
</organism>
<reference evidence="2" key="1">
    <citation type="journal article" date="2017" name="Front. Plant Sci.">
        <title>Climate Clever Clovers: New Paradigm to Reduce the Environmental Footprint of Ruminants by Breeding Low Methanogenic Forages Utilizing Haplotype Variation.</title>
        <authorList>
            <person name="Kaur P."/>
            <person name="Appels R."/>
            <person name="Bayer P.E."/>
            <person name="Keeble-Gagnere G."/>
            <person name="Wang J."/>
            <person name="Hirakawa H."/>
            <person name="Shirasawa K."/>
            <person name="Vercoe P."/>
            <person name="Stefanova K."/>
            <person name="Durmic Z."/>
            <person name="Nichols P."/>
            <person name="Revell C."/>
            <person name="Isobe S.N."/>
            <person name="Edwards D."/>
            <person name="Erskine W."/>
        </authorList>
    </citation>
    <scope>NUCLEOTIDE SEQUENCE [LARGE SCALE GENOMIC DNA]</scope>
    <source>
        <strain evidence="2">cv. Daliak</strain>
    </source>
</reference>